<reference evidence="2" key="1">
    <citation type="journal article" date="2022" name="Mol. Ecol. Resour.">
        <title>The genomes of chicory, endive, great burdock and yacon provide insights into Asteraceae palaeo-polyploidization history and plant inulin production.</title>
        <authorList>
            <person name="Fan W."/>
            <person name="Wang S."/>
            <person name="Wang H."/>
            <person name="Wang A."/>
            <person name="Jiang F."/>
            <person name="Liu H."/>
            <person name="Zhao H."/>
            <person name="Xu D."/>
            <person name="Zhang Y."/>
        </authorList>
    </citation>
    <scope>NUCLEOTIDE SEQUENCE [LARGE SCALE GENOMIC DNA]</scope>
    <source>
        <strain evidence="2">cv. Niubang</strain>
    </source>
</reference>
<dbReference type="Proteomes" id="UP001055879">
    <property type="component" value="Linkage Group LG10"/>
</dbReference>
<comment type="caution">
    <text evidence="1">The sequence shown here is derived from an EMBL/GenBank/DDBJ whole genome shotgun (WGS) entry which is preliminary data.</text>
</comment>
<evidence type="ECO:0000313" key="1">
    <source>
        <dbReference type="EMBL" id="KAI3698050.1"/>
    </source>
</evidence>
<dbReference type="EMBL" id="CM042056">
    <property type="protein sequence ID" value="KAI3698050.1"/>
    <property type="molecule type" value="Genomic_DNA"/>
</dbReference>
<organism evidence="1 2">
    <name type="scientific">Arctium lappa</name>
    <name type="common">Greater burdock</name>
    <name type="synonym">Lappa major</name>
    <dbReference type="NCBI Taxonomy" id="4217"/>
    <lineage>
        <taxon>Eukaryota</taxon>
        <taxon>Viridiplantae</taxon>
        <taxon>Streptophyta</taxon>
        <taxon>Embryophyta</taxon>
        <taxon>Tracheophyta</taxon>
        <taxon>Spermatophyta</taxon>
        <taxon>Magnoliopsida</taxon>
        <taxon>eudicotyledons</taxon>
        <taxon>Gunneridae</taxon>
        <taxon>Pentapetalae</taxon>
        <taxon>asterids</taxon>
        <taxon>campanulids</taxon>
        <taxon>Asterales</taxon>
        <taxon>Asteraceae</taxon>
        <taxon>Carduoideae</taxon>
        <taxon>Cardueae</taxon>
        <taxon>Arctiinae</taxon>
        <taxon>Arctium</taxon>
    </lineage>
</organism>
<gene>
    <name evidence="1" type="ORF">L6452_31160</name>
</gene>
<name>A0ACB8ZPI8_ARCLA</name>
<proteinExistence type="predicted"/>
<sequence>MRPSSSPWATPVLFEKKKDGTMRMCIDYKKLHKATVNNKYPLPVIDDLFDQLQGVGCSSKINLHSGYHKLRVKEDDIPKMLDEVQFLGHVVTRNRVKMDPSKIEAMKNWEPPKSPSEIQKFLGFGRILQEILEYEAKRWLEPLKDYDCELLYHPGKAKVVADALSRKDYSRSIQFALSRIELVSSLIERIKTSQAESLLEENLKDEIGGNQELLLKYTYKSKYSIHPESTKMYRDLKLPYWWPVMKLDVAHYMERCVTCLQVKAEHQRPYRNLQSVEIPEWIWEHITMHFMTKLPKTLRGHNTIWVIVDWLTKSAHFLAMRETLPMENLVHCLGLR</sequence>
<reference evidence="1 2" key="2">
    <citation type="journal article" date="2022" name="Mol. Ecol. Resour.">
        <title>The genomes of chicory, endive, great burdock and yacon provide insights into Asteraceae paleo-polyploidization history and plant inulin production.</title>
        <authorList>
            <person name="Fan W."/>
            <person name="Wang S."/>
            <person name="Wang H."/>
            <person name="Wang A."/>
            <person name="Jiang F."/>
            <person name="Liu H."/>
            <person name="Zhao H."/>
            <person name="Xu D."/>
            <person name="Zhang Y."/>
        </authorList>
    </citation>
    <scope>NUCLEOTIDE SEQUENCE [LARGE SCALE GENOMIC DNA]</scope>
    <source>
        <strain evidence="2">cv. Niubang</strain>
    </source>
</reference>
<accession>A0ACB8ZPI8</accession>
<protein>
    <submittedName>
        <fullName evidence="1">Uncharacterized protein</fullName>
    </submittedName>
</protein>
<keyword evidence="2" id="KW-1185">Reference proteome</keyword>
<evidence type="ECO:0000313" key="2">
    <source>
        <dbReference type="Proteomes" id="UP001055879"/>
    </source>
</evidence>